<accession>A0A564Y1T2</accession>
<gene>
    <name evidence="2" type="ORF">WMSIL1_LOCUS2201</name>
</gene>
<evidence type="ECO:0000313" key="2">
    <source>
        <dbReference type="EMBL" id="VUZ41275.1"/>
    </source>
</evidence>
<dbReference type="EMBL" id="CABIJS010000055">
    <property type="protein sequence ID" value="VUZ41275.1"/>
    <property type="molecule type" value="Genomic_DNA"/>
</dbReference>
<keyword evidence="3" id="KW-1185">Reference proteome</keyword>
<reference evidence="2 3" key="1">
    <citation type="submission" date="2019-07" db="EMBL/GenBank/DDBJ databases">
        <authorList>
            <person name="Jastrzebski P J."/>
            <person name="Paukszto L."/>
            <person name="Jastrzebski P J."/>
        </authorList>
    </citation>
    <scope>NUCLEOTIDE SEQUENCE [LARGE SCALE GENOMIC DNA]</scope>
    <source>
        <strain evidence="2 3">WMS-il1</strain>
    </source>
</reference>
<sequence length="153" mass="17408">DLYQRDFNNYSLLTLYFVCRFCTLDVRKVALNPNTVAIPGALLSLYPDSVEYSLIKHLNSDLSLVDMNWLLYRCGSEENVPGIGRTPYYIPRYGDLMYCVLKGIVTVMRYVAEYSDVGHSACGHLRGGLCILVYLYKRISVDNPSKPSNFNQT</sequence>
<dbReference type="InterPro" id="IPR010401">
    <property type="entry name" value="AGL/Gdb1"/>
</dbReference>
<organism evidence="2 3">
    <name type="scientific">Hymenolepis diminuta</name>
    <name type="common">Rat tapeworm</name>
    <dbReference type="NCBI Taxonomy" id="6216"/>
    <lineage>
        <taxon>Eukaryota</taxon>
        <taxon>Metazoa</taxon>
        <taxon>Spiralia</taxon>
        <taxon>Lophotrochozoa</taxon>
        <taxon>Platyhelminthes</taxon>
        <taxon>Cestoda</taxon>
        <taxon>Eucestoda</taxon>
        <taxon>Cyclophyllidea</taxon>
        <taxon>Hymenolepididae</taxon>
        <taxon>Hymenolepis</taxon>
    </lineage>
</organism>
<evidence type="ECO:0000259" key="1">
    <source>
        <dbReference type="Pfam" id="PF14702"/>
    </source>
</evidence>
<dbReference type="PANTHER" id="PTHR10569:SF2">
    <property type="entry name" value="GLYCOGEN DEBRANCHING ENZYME"/>
    <property type="match status" value="1"/>
</dbReference>
<dbReference type="Pfam" id="PF14702">
    <property type="entry name" value="hGDE_central"/>
    <property type="match status" value="1"/>
</dbReference>
<evidence type="ECO:0000313" key="3">
    <source>
        <dbReference type="Proteomes" id="UP000321570"/>
    </source>
</evidence>
<dbReference type="PANTHER" id="PTHR10569">
    <property type="entry name" value="GLYCOGEN DEBRANCHING ENZYME"/>
    <property type="match status" value="1"/>
</dbReference>
<feature type="non-terminal residue" evidence="2">
    <location>
        <position position="1"/>
    </location>
</feature>
<proteinExistence type="predicted"/>
<dbReference type="GO" id="GO:0005980">
    <property type="term" value="P:glycogen catabolic process"/>
    <property type="evidence" value="ECO:0007669"/>
    <property type="project" value="InterPro"/>
</dbReference>
<feature type="domain" description="Glycogen debranching enzyme central" evidence="1">
    <location>
        <begin position="51"/>
        <end position="138"/>
    </location>
</feature>
<dbReference type="GO" id="GO:0004135">
    <property type="term" value="F:amylo-alpha-1,6-glucosidase activity"/>
    <property type="evidence" value="ECO:0007669"/>
    <property type="project" value="InterPro"/>
</dbReference>
<dbReference type="InterPro" id="IPR032788">
    <property type="entry name" value="AGL_central"/>
</dbReference>
<name>A0A564Y1T2_HYMDI</name>
<dbReference type="AlphaFoldDB" id="A0A564Y1T2"/>
<protein>
    <recommendedName>
        <fullName evidence="1">Glycogen debranching enzyme central domain-containing protein</fullName>
    </recommendedName>
</protein>
<dbReference type="GO" id="GO:0004134">
    <property type="term" value="F:4-alpha-glucanotransferase activity"/>
    <property type="evidence" value="ECO:0007669"/>
    <property type="project" value="InterPro"/>
</dbReference>
<dbReference type="Proteomes" id="UP000321570">
    <property type="component" value="Unassembled WGS sequence"/>
</dbReference>